<dbReference type="InterPro" id="IPR018062">
    <property type="entry name" value="HTH_AraC-typ_CS"/>
</dbReference>
<dbReference type="Proteomes" id="UP000231516">
    <property type="component" value="Unassembled WGS sequence"/>
</dbReference>
<reference evidence="5 6" key="1">
    <citation type="submission" date="2016-08" db="EMBL/GenBank/DDBJ databases">
        <title>Draft genome of Amylibacter sp. strain 4G11.</title>
        <authorList>
            <person name="Wong S.-K."/>
            <person name="Hamasaki K."/>
            <person name="Yoshizawa S."/>
        </authorList>
    </citation>
    <scope>NUCLEOTIDE SEQUENCE [LARGE SCALE GENOMIC DNA]</scope>
    <source>
        <strain evidence="5 6">4G11</strain>
    </source>
</reference>
<keyword evidence="6" id="KW-1185">Reference proteome</keyword>
<keyword evidence="2" id="KW-0238">DNA-binding</keyword>
<evidence type="ECO:0000259" key="4">
    <source>
        <dbReference type="PROSITE" id="PS01124"/>
    </source>
</evidence>
<dbReference type="SUPFAM" id="SSF46689">
    <property type="entry name" value="Homeodomain-like"/>
    <property type="match status" value="2"/>
</dbReference>
<sequence>MTRSPILVPELEIIPEQDDSLIYLEHGWPNPLCRWHSHQECELHLILATTGRAYVGDYIGDFAPGGLFLTGPHLPHNWITDEVWTEPVPERDMVIQFDQDRLLRLIKAFPEFAGVNQVLKEAESGLEWFGLRVEDMQKRFAYIRDTTGPNQIMAFLDFMLEISRNKDRKTLSVAKLYHENRNPRQMKICEVVDYIVERFAEDISVEKAADIAGMSPTTFSRNFRAVTGNRFVEFVNRVRIGQACSLLYATDEQVSSICFDVGYQNLANFNRHFQKMKNMTPSEYRELAQDELLNTERSAS</sequence>
<feature type="domain" description="HTH araC/xylS-type" evidence="4">
    <location>
        <begin position="189"/>
        <end position="287"/>
    </location>
</feature>
<dbReference type="GO" id="GO:0043565">
    <property type="term" value="F:sequence-specific DNA binding"/>
    <property type="evidence" value="ECO:0007669"/>
    <property type="project" value="InterPro"/>
</dbReference>
<dbReference type="PANTHER" id="PTHR43280:SF27">
    <property type="entry name" value="TRANSCRIPTIONAL REGULATOR MTLR"/>
    <property type="match status" value="1"/>
</dbReference>
<dbReference type="PANTHER" id="PTHR43280">
    <property type="entry name" value="ARAC-FAMILY TRANSCRIPTIONAL REGULATOR"/>
    <property type="match status" value="1"/>
</dbReference>
<dbReference type="AlphaFoldDB" id="A0A2G5K407"/>
<keyword evidence="1" id="KW-0805">Transcription regulation</keyword>
<accession>A0A2G5K407</accession>
<dbReference type="Pfam" id="PF12833">
    <property type="entry name" value="HTH_18"/>
    <property type="match status" value="1"/>
</dbReference>
<dbReference type="PROSITE" id="PS01124">
    <property type="entry name" value="HTH_ARAC_FAMILY_2"/>
    <property type="match status" value="1"/>
</dbReference>
<proteinExistence type="predicted"/>
<organism evidence="5 6">
    <name type="scientific">Paramylibacter kogurei</name>
    <dbReference type="NCBI Taxonomy" id="1889778"/>
    <lineage>
        <taxon>Bacteria</taxon>
        <taxon>Pseudomonadati</taxon>
        <taxon>Pseudomonadota</taxon>
        <taxon>Alphaproteobacteria</taxon>
        <taxon>Rhodobacterales</taxon>
        <taxon>Paracoccaceae</taxon>
        <taxon>Paramylibacter</taxon>
    </lineage>
</organism>
<dbReference type="OrthoDB" id="9816011at2"/>
<dbReference type="GO" id="GO:0003700">
    <property type="term" value="F:DNA-binding transcription factor activity"/>
    <property type="evidence" value="ECO:0007669"/>
    <property type="project" value="InterPro"/>
</dbReference>
<dbReference type="InterPro" id="IPR009057">
    <property type="entry name" value="Homeodomain-like_sf"/>
</dbReference>
<dbReference type="PROSITE" id="PS00041">
    <property type="entry name" value="HTH_ARAC_FAMILY_1"/>
    <property type="match status" value="1"/>
</dbReference>
<dbReference type="InterPro" id="IPR018060">
    <property type="entry name" value="HTH_AraC"/>
</dbReference>
<name>A0A2G5K407_9RHOB</name>
<keyword evidence="3" id="KW-0804">Transcription</keyword>
<evidence type="ECO:0000256" key="3">
    <source>
        <dbReference type="ARBA" id="ARBA00023163"/>
    </source>
</evidence>
<protein>
    <submittedName>
        <fullName evidence="5">AraC family transcriptional regulator</fullName>
    </submittedName>
</protein>
<evidence type="ECO:0000256" key="1">
    <source>
        <dbReference type="ARBA" id="ARBA00023015"/>
    </source>
</evidence>
<gene>
    <name evidence="5" type="ORF">BFP76_03330</name>
</gene>
<evidence type="ECO:0000256" key="2">
    <source>
        <dbReference type="ARBA" id="ARBA00023125"/>
    </source>
</evidence>
<dbReference type="Gene3D" id="1.10.10.60">
    <property type="entry name" value="Homeodomain-like"/>
    <property type="match status" value="2"/>
</dbReference>
<evidence type="ECO:0000313" key="6">
    <source>
        <dbReference type="Proteomes" id="UP000231516"/>
    </source>
</evidence>
<dbReference type="EMBL" id="MDGM01000012">
    <property type="protein sequence ID" value="PIB24268.1"/>
    <property type="molecule type" value="Genomic_DNA"/>
</dbReference>
<evidence type="ECO:0000313" key="5">
    <source>
        <dbReference type="EMBL" id="PIB24268.1"/>
    </source>
</evidence>
<dbReference type="RefSeq" id="WP_099592566.1">
    <property type="nucleotide sequence ID" value="NZ_MDGM01000012.1"/>
</dbReference>
<dbReference type="CDD" id="cd06976">
    <property type="entry name" value="cupin_MtlR-like_N"/>
    <property type="match status" value="1"/>
</dbReference>
<dbReference type="SMART" id="SM00342">
    <property type="entry name" value="HTH_ARAC"/>
    <property type="match status" value="1"/>
</dbReference>
<comment type="caution">
    <text evidence="5">The sequence shown here is derived from an EMBL/GenBank/DDBJ whole genome shotgun (WGS) entry which is preliminary data.</text>
</comment>